<dbReference type="VEuPathDB" id="FungiDB:AMAG_18785"/>
<dbReference type="GO" id="GO:0007035">
    <property type="term" value="P:vacuolar acidification"/>
    <property type="evidence" value="ECO:0007669"/>
    <property type="project" value="TreeGrafter"/>
</dbReference>
<dbReference type="GO" id="GO:0000220">
    <property type="term" value="C:vacuolar proton-transporting V-type ATPase, V0 domain"/>
    <property type="evidence" value="ECO:0007669"/>
    <property type="project" value="TreeGrafter"/>
</dbReference>
<comment type="subcellular location">
    <subcellularLocation>
        <location evidence="1">Endomembrane system</location>
        <topology evidence="1">Multi-pass membrane protein</topology>
    </subcellularLocation>
</comment>
<dbReference type="GO" id="GO:0012505">
    <property type="term" value="C:endomembrane system"/>
    <property type="evidence" value="ECO:0007669"/>
    <property type="project" value="UniProtKB-SubCell"/>
</dbReference>
<evidence type="ECO:0000313" key="10">
    <source>
        <dbReference type="EMBL" id="KNE61927.1"/>
    </source>
</evidence>
<reference evidence="11" key="2">
    <citation type="submission" date="2009-11" db="EMBL/GenBank/DDBJ databases">
        <title>The Genome Sequence of Allomyces macrogynus strain ATCC 38327.</title>
        <authorList>
            <consortium name="The Broad Institute Genome Sequencing Platform"/>
            <person name="Russ C."/>
            <person name="Cuomo C."/>
            <person name="Shea T."/>
            <person name="Young S.K."/>
            <person name="Zeng Q."/>
            <person name="Koehrsen M."/>
            <person name="Haas B."/>
            <person name="Borodovsky M."/>
            <person name="Guigo R."/>
            <person name="Alvarado L."/>
            <person name="Berlin A."/>
            <person name="Borenstein D."/>
            <person name="Chen Z."/>
            <person name="Engels R."/>
            <person name="Freedman E."/>
            <person name="Gellesch M."/>
            <person name="Goldberg J."/>
            <person name="Griggs A."/>
            <person name="Gujja S."/>
            <person name="Heiman D."/>
            <person name="Hepburn T."/>
            <person name="Howarth C."/>
            <person name="Jen D."/>
            <person name="Larson L."/>
            <person name="Lewis B."/>
            <person name="Mehta T."/>
            <person name="Park D."/>
            <person name="Pearson M."/>
            <person name="Roberts A."/>
            <person name="Saif S."/>
            <person name="Shenoy N."/>
            <person name="Sisk P."/>
            <person name="Stolte C."/>
            <person name="Sykes S."/>
            <person name="Walk T."/>
            <person name="White J."/>
            <person name="Yandava C."/>
            <person name="Burger G."/>
            <person name="Gray M.W."/>
            <person name="Holland P.W.H."/>
            <person name="King N."/>
            <person name="Lang F.B.F."/>
            <person name="Roger A.J."/>
            <person name="Ruiz-Trillo I."/>
            <person name="Lander E."/>
            <person name="Nusbaum C."/>
        </authorList>
    </citation>
    <scope>NUCLEOTIDE SEQUENCE [LARGE SCALE GENOMIC DNA]</scope>
    <source>
        <strain evidence="11">ATCC 38327</strain>
    </source>
</reference>
<keyword evidence="8 9" id="KW-0472">Membrane</keyword>
<keyword evidence="7" id="KW-0406">Ion transport</keyword>
<evidence type="ECO:0000256" key="6">
    <source>
        <dbReference type="ARBA" id="ARBA00022989"/>
    </source>
</evidence>
<evidence type="ECO:0000256" key="1">
    <source>
        <dbReference type="ARBA" id="ARBA00004127"/>
    </source>
</evidence>
<dbReference type="Pfam" id="PF05493">
    <property type="entry name" value="ATP_synt_H"/>
    <property type="match status" value="1"/>
</dbReference>
<keyword evidence="3" id="KW-0813">Transport</keyword>
<keyword evidence="5" id="KW-0375">Hydrogen ion transport</keyword>
<evidence type="ECO:0000256" key="5">
    <source>
        <dbReference type="ARBA" id="ARBA00022781"/>
    </source>
</evidence>
<sequence length="70" mass="7703">MSGAGIVLGLLFAVIGVSLVIVKLWPKSPDRNLIVTSLVLTLSCIYLMWAVPYMAQLHPLVPPKRTVQHH</sequence>
<keyword evidence="4 9" id="KW-0812">Transmembrane</keyword>
<organism evidence="10 11">
    <name type="scientific">Allomyces macrogynus (strain ATCC 38327)</name>
    <name type="common">Allomyces javanicus var. macrogynus</name>
    <dbReference type="NCBI Taxonomy" id="578462"/>
    <lineage>
        <taxon>Eukaryota</taxon>
        <taxon>Fungi</taxon>
        <taxon>Fungi incertae sedis</taxon>
        <taxon>Blastocladiomycota</taxon>
        <taxon>Blastocladiomycetes</taxon>
        <taxon>Blastocladiales</taxon>
        <taxon>Blastocladiaceae</taxon>
        <taxon>Allomyces</taxon>
    </lineage>
</organism>
<comment type="similarity">
    <text evidence="2">Belongs to the V-ATPase e1/e2 subunit family.</text>
</comment>
<evidence type="ECO:0000256" key="4">
    <source>
        <dbReference type="ARBA" id="ARBA00022692"/>
    </source>
</evidence>
<dbReference type="PANTHER" id="PTHR12263">
    <property type="entry name" value="VACUOLAR ATP SYNTHASE SUBUNIT H"/>
    <property type="match status" value="1"/>
</dbReference>
<dbReference type="InterPro" id="IPR008389">
    <property type="entry name" value="ATPase_V0-cplx_e1/e2_su"/>
</dbReference>
<gene>
    <name evidence="10" type="ORF">AMAG_18785</name>
</gene>
<dbReference type="PANTHER" id="PTHR12263:SF0">
    <property type="entry name" value="V-TYPE PROTON ATPASE SUBUNIT"/>
    <property type="match status" value="1"/>
</dbReference>
<evidence type="ECO:0000256" key="3">
    <source>
        <dbReference type="ARBA" id="ARBA00022448"/>
    </source>
</evidence>
<accession>A0A0L0SHJ0</accession>
<feature type="transmembrane region" description="Helical" evidence="9">
    <location>
        <begin position="6"/>
        <end position="26"/>
    </location>
</feature>
<protein>
    <submittedName>
        <fullName evidence="10">Uncharacterized protein</fullName>
    </submittedName>
</protein>
<evidence type="ECO:0000256" key="8">
    <source>
        <dbReference type="ARBA" id="ARBA00023136"/>
    </source>
</evidence>
<feature type="transmembrane region" description="Helical" evidence="9">
    <location>
        <begin position="33"/>
        <end position="55"/>
    </location>
</feature>
<dbReference type="EMBL" id="GG745339">
    <property type="protein sequence ID" value="KNE61927.1"/>
    <property type="molecule type" value="Genomic_DNA"/>
</dbReference>
<keyword evidence="11" id="KW-1185">Reference proteome</keyword>
<name>A0A0L0SHJ0_ALLM3</name>
<dbReference type="Proteomes" id="UP000054350">
    <property type="component" value="Unassembled WGS sequence"/>
</dbReference>
<dbReference type="AlphaFoldDB" id="A0A0L0SHJ0"/>
<proteinExistence type="inferred from homology"/>
<dbReference type="OrthoDB" id="1508846at2759"/>
<reference evidence="10 11" key="1">
    <citation type="submission" date="2009-11" db="EMBL/GenBank/DDBJ databases">
        <title>Annotation of Allomyces macrogynus ATCC 38327.</title>
        <authorList>
            <consortium name="The Broad Institute Genome Sequencing Platform"/>
            <person name="Russ C."/>
            <person name="Cuomo C."/>
            <person name="Burger G."/>
            <person name="Gray M.W."/>
            <person name="Holland P.W.H."/>
            <person name="King N."/>
            <person name="Lang F.B.F."/>
            <person name="Roger A.J."/>
            <person name="Ruiz-Trillo I."/>
            <person name="Young S.K."/>
            <person name="Zeng Q."/>
            <person name="Gargeya S."/>
            <person name="Fitzgerald M."/>
            <person name="Haas B."/>
            <person name="Abouelleil A."/>
            <person name="Alvarado L."/>
            <person name="Arachchi H.M."/>
            <person name="Berlin A."/>
            <person name="Chapman S.B."/>
            <person name="Gearin G."/>
            <person name="Goldberg J."/>
            <person name="Griggs A."/>
            <person name="Gujja S."/>
            <person name="Hansen M."/>
            <person name="Heiman D."/>
            <person name="Howarth C."/>
            <person name="Larimer J."/>
            <person name="Lui A."/>
            <person name="MacDonald P.J.P."/>
            <person name="McCowen C."/>
            <person name="Montmayeur A."/>
            <person name="Murphy C."/>
            <person name="Neiman D."/>
            <person name="Pearson M."/>
            <person name="Priest M."/>
            <person name="Roberts A."/>
            <person name="Saif S."/>
            <person name="Shea T."/>
            <person name="Sisk P."/>
            <person name="Stolte C."/>
            <person name="Sykes S."/>
            <person name="Wortman J."/>
            <person name="Nusbaum C."/>
            <person name="Birren B."/>
        </authorList>
    </citation>
    <scope>NUCLEOTIDE SEQUENCE [LARGE SCALE GENOMIC DNA]</scope>
    <source>
        <strain evidence="10 11">ATCC 38327</strain>
    </source>
</reference>
<evidence type="ECO:0000256" key="2">
    <source>
        <dbReference type="ARBA" id="ARBA00008328"/>
    </source>
</evidence>
<evidence type="ECO:0000256" key="9">
    <source>
        <dbReference type="SAM" id="Phobius"/>
    </source>
</evidence>
<evidence type="ECO:0000256" key="7">
    <source>
        <dbReference type="ARBA" id="ARBA00023065"/>
    </source>
</evidence>
<dbReference type="GO" id="GO:0046961">
    <property type="term" value="F:proton-transporting ATPase activity, rotational mechanism"/>
    <property type="evidence" value="ECO:0007669"/>
    <property type="project" value="InterPro"/>
</dbReference>
<evidence type="ECO:0000313" key="11">
    <source>
        <dbReference type="Proteomes" id="UP000054350"/>
    </source>
</evidence>
<keyword evidence="6 9" id="KW-1133">Transmembrane helix</keyword>